<name>A0A6B0UBB5_IXORI</name>
<organism evidence="3">
    <name type="scientific">Ixodes ricinus</name>
    <name type="common">Common tick</name>
    <name type="synonym">Acarus ricinus</name>
    <dbReference type="NCBI Taxonomy" id="34613"/>
    <lineage>
        <taxon>Eukaryota</taxon>
        <taxon>Metazoa</taxon>
        <taxon>Ecdysozoa</taxon>
        <taxon>Arthropoda</taxon>
        <taxon>Chelicerata</taxon>
        <taxon>Arachnida</taxon>
        <taxon>Acari</taxon>
        <taxon>Parasitiformes</taxon>
        <taxon>Ixodida</taxon>
        <taxon>Ixodoidea</taxon>
        <taxon>Ixodidae</taxon>
        <taxon>Ixodinae</taxon>
        <taxon>Ixodes</taxon>
    </lineage>
</organism>
<evidence type="ECO:0008006" key="4">
    <source>
        <dbReference type="Google" id="ProtNLM"/>
    </source>
</evidence>
<feature type="compositionally biased region" description="Basic residues" evidence="1">
    <location>
        <begin position="49"/>
        <end position="69"/>
    </location>
</feature>
<protein>
    <recommendedName>
        <fullName evidence="4">Secreted protein</fullName>
    </recommendedName>
</protein>
<evidence type="ECO:0000256" key="2">
    <source>
        <dbReference type="SAM" id="SignalP"/>
    </source>
</evidence>
<feature type="chain" id="PRO_5025676949" description="Secreted protein" evidence="2">
    <location>
        <begin position="31"/>
        <end position="88"/>
    </location>
</feature>
<dbReference type="AlphaFoldDB" id="A0A6B0UBB5"/>
<evidence type="ECO:0000256" key="1">
    <source>
        <dbReference type="SAM" id="MobiDB-lite"/>
    </source>
</evidence>
<sequence length="88" mass="10228">MGTETFHTEVECRALLFFMFFDILFCEAYTKPNVRVVSGRNGPRDGLRVRGRHTPSGRQKKKERKKRKEGKTILKNTCVLCPVRRVNS</sequence>
<feature type="region of interest" description="Disordered" evidence="1">
    <location>
        <begin position="37"/>
        <end position="71"/>
    </location>
</feature>
<proteinExistence type="predicted"/>
<accession>A0A6B0UBB5</accession>
<keyword evidence="2" id="KW-0732">Signal</keyword>
<dbReference type="EMBL" id="GIFC01003842">
    <property type="protein sequence ID" value="MXU85925.1"/>
    <property type="molecule type" value="Transcribed_RNA"/>
</dbReference>
<feature type="signal peptide" evidence="2">
    <location>
        <begin position="1"/>
        <end position="30"/>
    </location>
</feature>
<evidence type="ECO:0000313" key="3">
    <source>
        <dbReference type="EMBL" id="MXU85925.1"/>
    </source>
</evidence>
<reference evidence="3" key="1">
    <citation type="submission" date="2019-12" db="EMBL/GenBank/DDBJ databases">
        <title>An insight into the sialome of adult female Ixodes ricinus ticks feeding for 6 days.</title>
        <authorList>
            <person name="Perner J."/>
            <person name="Ribeiro J.M.C."/>
        </authorList>
    </citation>
    <scope>NUCLEOTIDE SEQUENCE</scope>
    <source>
        <strain evidence="3">Semi-engorged</strain>
        <tissue evidence="3">Salivary glands</tissue>
    </source>
</reference>